<protein>
    <submittedName>
        <fullName evidence="1">Uncharacterized protein</fullName>
    </submittedName>
</protein>
<dbReference type="RefSeq" id="WP_201919781.1">
    <property type="nucleotide sequence ID" value="NZ_BAABAX010000003.1"/>
</dbReference>
<dbReference type="AlphaFoldDB" id="A0A937A4C5"/>
<comment type="caution">
    <text evidence="1">The sequence shown here is derived from an EMBL/GenBank/DDBJ whole genome shotgun (WGS) entry which is preliminary data.</text>
</comment>
<evidence type="ECO:0000313" key="2">
    <source>
        <dbReference type="Proteomes" id="UP000651057"/>
    </source>
</evidence>
<gene>
    <name evidence="1" type="ORF">JJQ60_11315</name>
</gene>
<keyword evidence="2" id="KW-1185">Reference proteome</keyword>
<proteinExistence type="predicted"/>
<dbReference type="Pfam" id="PF19775">
    <property type="entry name" value="DUF6261"/>
    <property type="match status" value="1"/>
</dbReference>
<dbReference type="Proteomes" id="UP000651057">
    <property type="component" value="Unassembled WGS sequence"/>
</dbReference>
<sequence length="258" mass="29739">MNNLLVVPQLKSFKNGEFSKYTRTVIELSQEHDLDTMGLSIYADKLVSEYNAFRAVYKKNRGSILTPELAMLDRQRDNGLKLVQRSIKLIADFSDDEQDRNQANMVYKVFSKHGKDIYDMAYNQQGGVMDEIIEEIEGDTQLSTAVKSLNQGKHYSQMVKAHQGFDTVFKKRIKEQQQSQTELSITELRKQTTAALRELLDWIFIHAKTKGIAQFEIYIGNLNALTEQYNISVERRLNNGRTEIDQDLNDDFDPNQGE</sequence>
<dbReference type="InterPro" id="IPR046228">
    <property type="entry name" value="DUF6261"/>
</dbReference>
<reference evidence="1" key="1">
    <citation type="submission" date="2021-01" db="EMBL/GenBank/DDBJ databases">
        <authorList>
            <person name="Zhong Y.L."/>
        </authorList>
    </citation>
    <scope>NUCLEOTIDE SEQUENCE</scope>
    <source>
        <strain evidence="1">KCTC 23302</strain>
    </source>
</reference>
<evidence type="ECO:0000313" key="1">
    <source>
        <dbReference type="EMBL" id="MBL0684109.1"/>
    </source>
</evidence>
<organism evidence="1 2">
    <name type="scientific">Aquimarina mytili</name>
    <dbReference type="NCBI Taxonomy" id="874423"/>
    <lineage>
        <taxon>Bacteria</taxon>
        <taxon>Pseudomonadati</taxon>
        <taxon>Bacteroidota</taxon>
        <taxon>Flavobacteriia</taxon>
        <taxon>Flavobacteriales</taxon>
        <taxon>Flavobacteriaceae</taxon>
        <taxon>Aquimarina</taxon>
    </lineage>
</organism>
<accession>A0A937A4C5</accession>
<name>A0A937A4C5_9FLAO</name>
<dbReference type="EMBL" id="JAERQJ010000004">
    <property type="protein sequence ID" value="MBL0684109.1"/>
    <property type="molecule type" value="Genomic_DNA"/>
</dbReference>